<evidence type="ECO:0000256" key="1">
    <source>
        <dbReference type="SAM" id="Phobius"/>
    </source>
</evidence>
<organism evidence="2 3">
    <name type="scientific">Streptomyces phyllanthi</name>
    <dbReference type="NCBI Taxonomy" id="1803180"/>
    <lineage>
        <taxon>Bacteria</taxon>
        <taxon>Bacillati</taxon>
        <taxon>Actinomycetota</taxon>
        <taxon>Actinomycetes</taxon>
        <taxon>Kitasatosporales</taxon>
        <taxon>Streptomycetaceae</taxon>
        <taxon>Streptomyces</taxon>
    </lineage>
</organism>
<dbReference type="RefSeq" id="WP_152791660.1">
    <property type="nucleotide sequence ID" value="NZ_VJZE01000658.1"/>
</dbReference>
<evidence type="ECO:0000313" key="3">
    <source>
        <dbReference type="Proteomes" id="UP000326979"/>
    </source>
</evidence>
<dbReference type="OrthoDB" id="3874249at2"/>
<feature type="transmembrane region" description="Helical" evidence="1">
    <location>
        <begin position="55"/>
        <end position="74"/>
    </location>
</feature>
<feature type="transmembrane region" description="Helical" evidence="1">
    <location>
        <begin position="89"/>
        <end position="106"/>
    </location>
</feature>
<keyword evidence="1" id="KW-1133">Transmembrane helix</keyword>
<reference evidence="2 3" key="1">
    <citation type="submission" date="2019-07" db="EMBL/GenBank/DDBJ databases">
        <title>New species of Amycolatopsis and Streptomyces.</title>
        <authorList>
            <person name="Duangmal K."/>
            <person name="Teo W.F.A."/>
            <person name="Lipun K."/>
        </authorList>
    </citation>
    <scope>NUCLEOTIDE SEQUENCE [LARGE SCALE GENOMIC DNA]</scope>
    <source>
        <strain evidence="2 3">TISTR 2346</strain>
    </source>
</reference>
<evidence type="ECO:0000313" key="2">
    <source>
        <dbReference type="EMBL" id="MPY46424.1"/>
    </source>
</evidence>
<dbReference type="Proteomes" id="UP000326979">
    <property type="component" value="Unassembled WGS sequence"/>
</dbReference>
<sequence length="144" mass="15495">MHGPGYAPPPPHRPSQGAQITLRVIFVALAVMSCGVFAWASLLRLASVTRKKLDWALFVLGIVHIVLVITLLAADPGEDEFTTWRGNGGMWLLLIGMVVTVAYYLYADIRHFGPSGPAQYAQTTGGYAQTTGGYAPPQTGYGYP</sequence>
<comment type="caution">
    <text evidence="2">The sequence shown here is derived from an EMBL/GenBank/DDBJ whole genome shotgun (WGS) entry which is preliminary data.</text>
</comment>
<protein>
    <submittedName>
        <fullName evidence="2">Uncharacterized protein</fullName>
    </submittedName>
</protein>
<feature type="non-terminal residue" evidence="2">
    <location>
        <position position="144"/>
    </location>
</feature>
<accession>A0A5N8WIS8</accession>
<proteinExistence type="predicted"/>
<keyword evidence="1" id="KW-0812">Transmembrane</keyword>
<dbReference type="EMBL" id="VJZE01000658">
    <property type="protein sequence ID" value="MPY46424.1"/>
    <property type="molecule type" value="Genomic_DNA"/>
</dbReference>
<dbReference type="AlphaFoldDB" id="A0A5N8WIS8"/>
<gene>
    <name evidence="2" type="ORF">FNH04_42940</name>
</gene>
<dbReference type="CDD" id="cd03493">
    <property type="entry name" value="SQR_QFR_TM"/>
    <property type="match status" value="1"/>
</dbReference>
<keyword evidence="1" id="KW-0472">Membrane</keyword>
<feature type="transmembrane region" description="Helical" evidence="1">
    <location>
        <begin position="20"/>
        <end position="43"/>
    </location>
</feature>
<keyword evidence="3" id="KW-1185">Reference proteome</keyword>
<name>A0A5N8WIS8_9ACTN</name>